<reference evidence="2 3" key="1">
    <citation type="submission" date="2022-05" db="EMBL/GenBank/DDBJ databases">
        <title>Sporolactobacillus sp nov CPB3-1, isolated from tree bark (Mangifera indica L.).</title>
        <authorList>
            <person name="Phuengjayaem S."/>
            <person name="Tanasupawat S."/>
        </authorList>
    </citation>
    <scope>NUCLEOTIDE SEQUENCE [LARGE SCALE GENOMIC DNA]</scope>
    <source>
        <strain evidence="2 3">CPB3-1</strain>
    </source>
</reference>
<dbReference type="EMBL" id="JAMAST010000006">
    <property type="protein sequence ID" value="MCL1631815.1"/>
    <property type="molecule type" value="Genomic_DNA"/>
</dbReference>
<organism evidence="2 3">
    <name type="scientific">Sporolactobacillus mangiferae</name>
    <dbReference type="NCBI Taxonomy" id="2940498"/>
    <lineage>
        <taxon>Bacteria</taxon>
        <taxon>Bacillati</taxon>
        <taxon>Bacillota</taxon>
        <taxon>Bacilli</taxon>
        <taxon>Bacillales</taxon>
        <taxon>Sporolactobacillaceae</taxon>
        <taxon>Sporolactobacillus</taxon>
    </lineage>
</organism>
<dbReference type="Proteomes" id="UP001203004">
    <property type="component" value="Unassembled WGS sequence"/>
</dbReference>
<comment type="caution">
    <text evidence="2">The sequence shown here is derived from an EMBL/GenBank/DDBJ whole genome shotgun (WGS) entry which is preliminary data.</text>
</comment>
<accession>A0ABT0MAA6</accession>
<evidence type="ECO:0000256" key="1">
    <source>
        <dbReference type="SAM" id="Phobius"/>
    </source>
</evidence>
<feature type="transmembrane region" description="Helical" evidence="1">
    <location>
        <begin position="166"/>
        <end position="194"/>
    </location>
</feature>
<feature type="transmembrane region" description="Helical" evidence="1">
    <location>
        <begin position="12"/>
        <end position="28"/>
    </location>
</feature>
<feature type="transmembrane region" description="Helical" evidence="1">
    <location>
        <begin position="124"/>
        <end position="146"/>
    </location>
</feature>
<evidence type="ECO:0000313" key="3">
    <source>
        <dbReference type="Proteomes" id="UP001203004"/>
    </source>
</evidence>
<keyword evidence="1" id="KW-0812">Transmembrane</keyword>
<dbReference type="RefSeq" id="WP_249100534.1">
    <property type="nucleotide sequence ID" value="NZ_JAMAST010000006.1"/>
</dbReference>
<dbReference type="InterPro" id="IPR024529">
    <property type="entry name" value="ECF_trnsprt_substrate-spec"/>
</dbReference>
<keyword evidence="1" id="KW-1133">Transmembrane helix</keyword>
<keyword evidence="3" id="KW-1185">Reference proteome</keyword>
<feature type="transmembrane region" description="Helical" evidence="1">
    <location>
        <begin position="61"/>
        <end position="80"/>
    </location>
</feature>
<dbReference type="Pfam" id="PF12822">
    <property type="entry name" value="ECF_trnsprt"/>
    <property type="match status" value="1"/>
</dbReference>
<dbReference type="Gene3D" id="1.10.1760.20">
    <property type="match status" value="1"/>
</dbReference>
<keyword evidence="1" id="KW-0472">Membrane</keyword>
<feature type="transmembrane region" description="Helical" evidence="1">
    <location>
        <begin position="34"/>
        <end position="54"/>
    </location>
</feature>
<proteinExistence type="predicted"/>
<protein>
    <submittedName>
        <fullName evidence="2">ECF transporter S component</fullName>
    </submittedName>
</protein>
<feature type="transmembrane region" description="Helical" evidence="1">
    <location>
        <begin position="92"/>
        <end position="112"/>
    </location>
</feature>
<gene>
    <name evidence="2" type="ORF">M3N64_07610</name>
</gene>
<name>A0ABT0MAA6_9BACL</name>
<sequence length="200" mass="21137">METTNRKKTYRLVILSVFTAIILLQNLVPFLGYIPIGVFSLTIIHLTVIIAAIALGPVEGAIVGCVWGMTTFIRAFAFPTSPIAPIVFTNPLISVVPRILVGIIAGGVYVALKKTRLPKVVSMSVAGLLGSLTNTILVLGLIYIFYSQPYANFLQIDVSKLLPALLTIVMTNGAAEAAAALIVTPAVAGALLAAGKKYNK</sequence>
<evidence type="ECO:0000313" key="2">
    <source>
        <dbReference type="EMBL" id="MCL1631815.1"/>
    </source>
</evidence>